<evidence type="ECO:0000256" key="3">
    <source>
        <dbReference type="ARBA" id="ARBA00023180"/>
    </source>
</evidence>
<dbReference type="Pfam" id="PF04577">
    <property type="entry name" value="Glyco_transf_61"/>
    <property type="match status" value="1"/>
</dbReference>
<accession>A0ABQ6N8N3</accession>
<dbReference type="InterPro" id="IPR007657">
    <property type="entry name" value="Glycosyltransferase_61"/>
</dbReference>
<keyword evidence="6" id="KW-1185">Reference proteome</keyword>
<evidence type="ECO:0000313" key="5">
    <source>
        <dbReference type="EMBL" id="GMI43276.1"/>
    </source>
</evidence>
<dbReference type="EMBL" id="BRYB01002336">
    <property type="protein sequence ID" value="GMI43276.1"/>
    <property type="molecule type" value="Genomic_DNA"/>
</dbReference>
<reference evidence="5 6" key="1">
    <citation type="journal article" date="2023" name="Commun. Biol.">
        <title>Genome analysis of Parmales, the sister group of diatoms, reveals the evolutionary specialization of diatoms from phago-mixotrophs to photoautotrophs.</title>
        <authorList>
            <person name="Ban H."/>
            <person name="Sato S."/>
            <person name="Yoshikawa S."/>
            <person name="Yamada K."/>
            <person name="Nakamura Y."/>
            <person name="Ichinomiya M."/>
            <person name="Sato N."/>
            <person name="Blanc-Mathieu R."/>
            <person name="Endo H."/>
            <person name="Kuwata A."/>
            <person name="Ogata H."/>
        </authorList>
    </citation>
    <scope>NUCLEOTIDE SEQUENCE [LARGE SCALE GENOMIC DNA]</scope>
</reference>
<gene>
    <name evidence="5" type="ORF">TeGR_g10503</name>
</gene>
<name>A0ABQ6N8N3_9STRA</name>
<dbReference type="InterPro" id="IPR049625">
    <property type="entry name" value="Glyco_transf_61_cat"/>
</dbReference>
<evidence type="ECO:0000256" key="1">
    <source>
        <dbReference type="ARBA" id="ARBA00022676"/>
    </source>
</evidence>
<evidence type="ECO:0000259" key="4">
    <source>
        <dbReference type="Pfam" id="PF04577"/>
    </source>
</evidence>
<dbReference type="Proteomes" id="UP001165060">
    <property type="component" value="Unassembled WGS sequence"/>
</dbReference>
<keyword evidence="2" id="KW-0808">Transferase</keyword>
<feature type="non-terminal residue" evidence="5">
    <location>
        <position position="359"/>
    </location>
</feature>
<keyword evidence="3" id="KW-0325">Glycoprotein</keyword>
<protein>
    <recommendedName>
        <fullName evidence="4">Glycosyltransferase 61 catalytic domain-containing protein</fullName>
    </recommendedName>
</protein>
<evidence type="ECO:0000313" key="6">
    <source>
        <dbReference type="Proteomes" id="UP001165060"/>
    </source>
</evidence>
<proteinExistence type="predicted"/>
<comment type="caution">
    <text evidence="5">The sequence shown here is derived from an EMBL/GenBank/DDBJ whole genome shotgun (WGS) entry which is preliminary data.</text>
</comment>
<sequence>MPHAQTSSTLTHTSLIKTPHGDSVFLLHAPASPPQSVPTTLSASKWSLFYASLPPASDSSYLFPAQHPFTPTAQACDYLVPERVIVVNLLTWQVGHLIVDVLEPLFHLLSPEAGGDSKNNRIFLNVANSDESGILHELILRDVYEKDTPFVLLKLFTHHPVHPAASLYEIGERVCFEEIVLEPDSSRSYYTRGQLSAPKFFDMKSAAPDDLRLKDDYKAFQRWLNGELGAREQESNAPLVLFVERKHKRRLRNLAELSGIARSGAAARSLDFSLSSLEGQPFPNQLDTFRRTRVLVAQYGSGGHNVLFLPPGGVLVLLLQPGWCDQAWAYGNQALLSGASVVAVCSEVVFGGDVERRSF</sequence>
<organism evidence="5 6">
    <name type="scientific">Tetraparma gracilis</name>
    <dbReference type="NCBI Taxonomy" id="2962635"/>
    <lineage>
        <taxon>Eukaryota</taxon>
        <taxon>Sar</taxon>
        <taxon>Stramenopiles</taxon>
        <taxon>Ochrophyta</taxon>
        <taxon>Bolidophyceae</taxon>
        <taxon>Parmales</taxon>
        <taxon>Triparmaceae</taxon>
        <taxon>Tetraparma</taxon>
    </lineage>
</organism>
<feature type="domain" description="Glycosyltransferase 61 catalytic" evidence="4">
    <location>
        <begin position="95"/>
        <end position="315"/>
    </location>
</feature>
<dbReference type="PANTHER" id="PTHR20961">
    <property type="entry name" value="GLYCOSYLTRANSFERASE"/>
    <property type="match status" value="1"/>
</dbReference>
<keyword evidence="1" id="KW-0328">Glycosyltransferase</keyword>
<evidence type="ECO:0000256" key="2">
    <source>
        <dbReference type="ARBA" id="ARBA00022679"/>
    </source>
</evidence>